<dbReference type="EMBL" id="JARGDH010000001">
    <property type="protein sequence ID" value="KAL0278476.1"/>
    <property type="molecule type" value="Genomic_DNA"/>
</dbReference>
<evidence type="ECO:0000313" key="2">
    <source>
        <dbReference type="EMBL" id="KAL0278476.1"/>
    </source>
</evidence>
<evidence type="ECO:0000256" key="1">
    <source>
        <dbReference type="SAM" id="SignalP"/>
    </source>
</evidence>
<feature type="chain" id="PRO_5043520140" evidence="1">
    <location>
        <begin position="38"/>
        <end position="71"/>
    </location>
</feature>
<gene>
    <name evidence="2" type="ORF">PYX00_000291</name>
</gene>
<accession>A0AAW2I967</accession>
<name>A0AAW2I967_9NEOP</name>
<comment type="caution">
    <text evidence="2">The sequence shown here is derived from an EMBL/GenBank/DDBJ whole genome shotgun (WGS) entry which is preliminary data.</text>
</comment>
<proteinExistence type="predicted"/>
<keyword evidence="1" id="KW-0732">Signal</keyword>
<feature type="signal peptide" evidence="1">
    <location>
        <begin position="1"/>
        <end position="37"/>
    </location>
</feature>
<reference evidence="2" key="1">
    <citation type="journal article" date="2024" name="Gigascience">
        <title>Chromosome-level genome of the poultry shaft louse Menopon gallinae provides insight into the host-switching and adaptive evolution of parasitic lice.</title>
        <authorList>
            <person name="Xu Y."/>
            <person name="Ma L."/>
            <person name="Liu S."/>
            <person name="Liang Y."/>
            <person name="Liu Q."/>
            <person name="He Z."/>
            <person name="Tian L."/>
            <person name="Duan Y."/>
            <person name="Cai W."/>
            <person name="Li H."/>
            <person name="Song F."/>
        </authorList>
    </citation>
    <scope>NUCLEOTIDE SEQUENCE</scope>
    <source>
        <strain evidence="2">Cailab_2023a</strain>
    </source>
</reference>
<organism evidence="2">
    <name type="scientific">Menopon gallinae</name>
    <name type="common">poultry shaft louse</name>
    <dbReference type="NCBI Taxonomy" id="328185"/>
    <lineage>
        <taxon>Eukaryota</taxon>
        <taxon>Metazoa</taxon>
        <taxon>Ecdysozoa</taxon>
        <taxon>Arthropoda</taxon>
        <taxon>Hexapoda</taxon>
        <taxon>Insecta</taxon>
        <taxon>Pterygota</taxon>
        <taxon>Neoptera</taxon>
        <taxon>Paraneoptera</taxon>
        <taxon>Psocodea</taxon>
        <taxon>Troctomorpha</taxon>
        <taxon>Phthiraptera</taxon>
        <taxon>Amblycera</taxon>
        <taxon>Menoponidae</taxon>
        <taxon>Menopon</taxon>
    </lineage>
</organism>
<dbReference type="AlphaFoldDB" id="A0AAW2I967"/>
<protein>
    <submittedName>
        <fullName evidence="2">Uncharacterized protein</fullName>
    </submittedName>
</protein>
<sequence length="71" mass="7802">MDSCVECRCRDVPVGPRHLQLTLLVFLLVLLAPCANAGESPSNYRRPSAKELTGSHGLRVFPQRCIIIGII</sequence>